<feature type="domain" description="MaoC-like" evidence="1">
    <location>
        <begin position="162"/>
        <end position="276"/>
    </location>
</feature>
<dbReference type="Gene3D" id="3.10.129.10">
    <property type="entry name" value="Hotdog Thioesterase"/>
    <property type="match status" value="1"/>
</dbReference>
<sequence>MPIEYPAILDLKETGKEYSFTDRDTMLYALGVGMGSDPMNLDELRFVYEKDLRALPTLATVVAWGAGVPTDKLGVDYKLVLHGEEKTILHRPMPVEGTLVADSSVVEVYDKGEGKGAIIVRETVLRDKADGEKIATLQRTIFARGDGGSGGNTGPTPVPHAIPEREPDKVVEYRMAGNQAAIYRLSGDRNPLHIDPERGQAAGFDGPIVHGLCTYGFTCRAVVEAFCGFDPDSVASHEARFSAPVFPGDSLRVKLWKEDEKTISFEAEVPERGKTVIRNGLTKLR</sequence>
<dbReference type="SUPFAM" id="SSF54637">
    <property type="entry name" value="Thioesterase/thiol ester dehydrase-isomerase"/>
    <property type="match status" value="2"/>
</dbReference>
<evidence type="ECO:0000313" key="4">
    <source>
        <dbReference type="Proteomes" id="UP000537161"/>
    </source>
</evidence>
<dbReference type="InterPro" id="IPR002539">
    <property type="entry name" value="MaoC-like_dom"/>
</dbReference>
<evidence type="ECO:0000259" key="1">
    <source>
        <dbReference type="Pfam" id="PF01575"/>
    </source>
</evidence>
<dbReference type="Pfam" id="PF22622">
    <property type="entry name" value="MFE-2_hydrat-2_N"/>
    <property type="match status" value="1"/>
</dbReference>
<dbReference type="PANTHER" id="PTHR13078">
    <property type="entry name" value="PEROXISOMAL MULTIFUNCTIONAL ENZYME TYPE 2-RELATED"/>
    <property type="match status" value="1"/>
</dbReference>
<dbReference type="GO" id="GO:0003857">
    <property type="term" value="F:(3S)-3-hydroxyacyl-CoA dehydrogenase (NAD+) activity"/>
    <property type="evidence" value="ECO:0007669"/>
    <property type="project" value="TreeGrafter"/>
</dbReference>
<dbReference type="PANTHER" id="PTHR13078:SF56">
    <property type="entry name" value="PEROXISOMAL MULTIFUNCTIONAL ENZYME TYPE 2"/>
    <property type="match status" value="1"/>
</dbReference>
<proteinExistence type="predicted"/>
<reference evidence="3 4" key="1">
    <citation type="submission" date="2020-08" db="EMBL/GenBank/DDBJ databases">
        <title>Genomic Encyclopedia of Type Strains, Phase IV (KMG-IV): sequencing the most valuable type-strain genomes for metagenomic binning, comparative biology and taxonomic classification.</title>
        <authorList>
            <person name="Goeker M."/>
        </authorList>
    </citation>
    <scope>NUCLEOTIDE SEQUENCE [LARGE SCALE GENOMIC DNA]</scope>
    <source>
        <strain evidence="3 4">DSM 27163</strain>
    </source>
</reference>
<evidence type="ECO:0000313" key="3">
    <source>
        <dbReference type="EMBL" id="MBB5707439.1"/>
    </source>
</evidence>
<accession>A0A7W9B704</accession>
<protein>
    <submittedName>
        <fullName evidence="3">Acyl dehydratase</fullName>
    </submittedName>
</protein>
<dbReference type="Proteomes" id="UP000537161">
    <property type="component" value="Unassembled WGS sequence"/>
</dbReference>
<gene>
    <name evidence="3" type="ORF">FHR21_002805</name>
</gene>
<dbReference type="InterPro" id="IPR054357">
    <property type="entry name" value="MFE-2_N"/>
</dbReference>
<name>A0A7W9B704_9SPHN</name>
<dbReference type="InterPro" id="IPR029069">
    <property type="entry name" value="HotDog_dom_sf"/>
</dbReference>
<evidence type="ECO:0000259" key="2">
    <source>
        <dbReference type="Pfam" id="PF22622"/>
    </source>
</evidence>
<dbReference type="Pfam" id="PF01575">
    <property type="entry name" value="MaoC_dehydratas"/>
    <property type="match status" value="1"/>
</dbReference>
<comment type="caution">
    <text evidence="3">The sequence shown here is derived from an EMBL/GenBank/DDBJ whole genome shotgun (WGS) entry which is preliminary data.</text>
</comment>
<keyword evidence="4" id="KW-1185">Reference proteome</keyword>
<dbReference type="GO" id="GO:0006635">
    <property type="term" value="P:fatty acid beta-oxidation"/>
    <property type="evidence" value="ECO:0007669"/>
    <property type="project" value="TreeGrafter"/>
</dbReference>
<dbReference type="GO" id="GO:0004300">
    <property type="term" value="F:enoyl-CoA hydratase activity"/>
    <property type="evidence" value="ECO:0007669"/>
    <property type="project" value="TreeGrafter"/>
</dbReference>
<dbReference type="GO" id="GO:0044594">
    <property type="term" value="F:17-beta-hydroxysteroid dehydrogenase (NAD+) activity"/>
    <property type="evidence" value="ECO:0007669"/>
    <property type="project" value="TreeGrafter"/>
</dbReference>
<dbReference type="EMBL" id="JACIJH010000009">
    <property type="protein sequence ID" value="MBB5707439.1"/>
    <property type="molecule type" value="Genomic_DNA"/>
</dbReference>
<organism evidence="3 4">
    <name type="scientific">Sphingopyxis panaciterrulae</name>
    <dbReference type="NCBI Taxonomy" id="462372"/>
    <lineage>
        <taxon>Bacteria</taxon>
        <taxon>Pseudomonadati</taxon>
        <taxon>Pseudomonadota</taxon>
        <taxon>Alphaproteobacteria</taxon>
        <taxon>Sphingomonadales</taxon>
        <taxon>Sphingomonadaceae</taxon>
        <taxon>Sphingopyxis</taxon>
    </lineage>
</organism>
<dbReference type="CDD" id="cd03448">
    <property type="entry name" value="HDE_HSD"/>
    <property type="match status" value="1"/>
</dbReference>
<feature type="domain" description="Peroxisomal multifunctional enzyme type 2-like N-terminal" evidence="2">
    <location>
        <begin position="18"/>
        <end position="145"/>
    </location>
</feature>
<dbReference type="RefSeq" id="WP_184099268.1">
    <property type="nucleotide sequence ID" value="NZ_JACIJH010000009.1"/>
</dbReference>
<dbReference type="AlphaFoldDB" id="A0A7W9B704"/>